<comment type="caution">
    <text evidence="2">The sequence shown here is derived from an EMBL/GenBank/DDBJ whole genome shotgun (WGS) entry which is preliminary data.</text>
</comment>
<organism evidence="2 3">
    <name type="scientific">Sphingobacterium kyonggiense</name>
    <dbReference type="NCBI Taxonomy" id="714075"/>
    <lineage>
        <taxon>Bacteria</taxon>
        <taxon>Pseudomonadati</taxon>
        <taxon>Bacteroidota</taxon>
        <taxon>Sphingobacteriia</taxon>
        <taxon>Sphingobacteriales</taxon>
        <taxon>Sphingobacteriaceae</taxon>
        <taxon>Sphingobacterium</taxon>
    </lineage>
</organism>
<accession>A0ABP7YM03</accession>
<evidence type="ECO:0000256" key="1">
    <source>
        <dbReference type="SAM" id="SignalP"/>
    </source>
</evidence>
<protein>
    <recommendedName>
        <fullName evidence="4">DUF4302 domain-containing protein</fullName>
    </recommendedName>
</protein>
<dbReference type="RefSeq" id="WP_344674018.1">
    <property type="nucleotide sequence ID" value="NZ_BAAAZI010000006.1"/>
</dbReference>
<evidence type="ECO:0008006" key="4">
    <source>
        <dbReference type="Google" id="ProtNLM"/>
    </source>
</evidence>
<dbReference type="InterPro" id="IPR025396">
    <property type="entry name" value="DUF4302"/>
</dbReference>
<keyword evidence="1" id="KW-0732">Signal</keyword>
<dbReference type="EMBL" id="BAAAZI010000006">
    <property type="protein sequence ID" value="GAA4138216.1"/>
    <property type="molecule type" value="Genomic_DNA"/>
</dbReference>
<evidence type="ECO:0000313" key="2">
    <source>
        <dbReference type="EMBL" id="GAA4138216.1"/>
    </source>
</evidence>
<sequence length="485" mass="55192">MKFNQIIQTSLGLLSLGLLLLSGCQKSQDLTNIATDKIDKNFINYDSLLATSKSGWKFLAFPDIKKNPTNKGGFSFMMQFDKNNQRVKMVGDFTKEMRDKPNVSAYDLKFTSLTTLSFSTYSYIHFIADPNTMENGGQDMGWGHRVDTEYSFEDISNNQDTIYLKGNLQNTKAYLIRATEKDETELMNGQKYNSVIDAFSKANQGKVGLHVKTGNTLSTMTISLDQRQIVFAKEVTPDSIYIHKSGLAYNSSNSILLGDAYAVDGHFIKELRLDNGVIKAYDSEGKALEVVEQEFPVISAFKMFQTGAYSSIEIPYNNTNWIAGFVADNLDWPHYSQVMKFLGGTISSDLGIALGIFTSDVRYYGVKLDFKSLQKRIMFNINLGLFDADRPDAPNPSRNAKDEFYNKFSFPYQFRYTYNSDEIFTMYYEGPQFVYAAQFPNLKNAFKNSVVDGEYSLKYTKSNRELLIAFYDKRTNEILFEGRPY</sequence>
<dbReference type="Pfam" id="PF14135">
    <property type="entry name" value="DUF4302"/>
    <property type="match status" value="1"/>
</dbReference>
<reference evidence="3" key="1">
    <citation type="journal article" date="2019" name="Int. J. Syst. Evol. Microbiol.">
        <title>The Global Catalogue of Microorganisms (GCM) 10K type strain sequencing project: providing services to taxonomists for standard genome sequencing and annotation.</title>
        <authorList>
            <consortium name="The Broad Institute Genomics Platform"/>
            <consortium name="The Broad Institute Genome Sequencing Center for Infectious Disease"/>
            <person name="Wu L."/>
            <person name="Ma J."/>
        </authorList>
    </citation>
    <scope>NUCLEOTIDE SEQUENCE [LARGE SCALE GENOMIC DNA]</scope>
    <source>
        <strain evidence="3">JCM 16704</strain>
    </source>
</reference>
<dbReference type="Proteomes" id="UP001500101">
    <property type="component" value="Unassembled WGS sequence"/>
</dbReference>
<evidence type="ECO:0000313" key="3">
    <source>
        <dbReference type="Proteomes" id="UP001500101"/>
    </source>
</evidence>
<name>A0ABP7YM03_9SPHI</name>
<keyword evidence="3" id="KW-1185">Reference proteome</keyword>
<proteinExistence type="predicted"/>
<gene>
    <name evidence="2" type="ORF">GCM10022216_15140</name>
</gene>
<dbReference type="PROSITE" id="PS51257">
    <property type="entry name" value="PROKAR_LIPOPROTEIN"/>
    <property type="match status" value="1"/>
</dbReference>
<feature type="signal peptide" evidence="1">
    <location>
        <begin position="1"/>
        <end position="27"/>
    </location>
</feature>
<feature type="chain" id="PRO_5047043812" description="DUF4302 domain-containing protein" evidence="1">
    <location>
        <begin position="28"/>
        <end position="485"/>
    </location>
</feature>